<evidence type="ECO:0000256" key="12">
    <source>
        <dbReference type="PIRSR" id="PIRSR611150-1"/>
    </source>
</evidence>
<keyword evidence="7 14" id="KW-0378">Hydrolase</keyword>
<keyword evidence="5 14" id="KW-0964">Secreted</keyword>
<comment type="caution">
    <text evidence="15">The sequence shown here is derived from an EMBL/GenBank/DDBJ whole genome shotgun (WGS) entry which is preliminary data.</text>
</comment>
<keyword evidence="6 14" id="KW-0732">Signal</keyword>
<proteinExistence type="inferred from homology"/>
<evidence type="ECO:0000256" key="7">
    <source>
        <dbReference type="ARBA" id="ARBA00022801"/>
    </source>
</evidence>
<dbReference type="EMBL" id="JAAQHG020000014">
    <property type="protein sequence ID" value="KAL1586502.1"/>
    <property type="molecule type" value="Genomic_DNA"/>
</dbReference>
<evidence type="ECO:0000256" key="9">
    <source>
        <dbReference type="ARBA" id="ARBA00034045"/>
    </source>
</evidence>
<dbReference type="PROSITE" id="PS00931">
    <property type="entry name" value="CUTINASE_2"/>
    <property type="match status" value="1"/>
</dbReference>
<dbReference type="PANTHER" id="PTHR48250:SF3">
    <property type="entry name" value="CUTINASE 1-RELATED"/>
    <property type="match status" value="1"/>
</dbReference>
<evidence type="ECO:0000256" key="10">
    <source>
        <dbReference type="ARBA" id="ARBA00057514"/>
    </source>
</evidence>
<dbReference type="Proteomes" id="UP000803884">
    <property type="component" value="Unassembled WGS sequence"/>
</dbReference>
<dbReference type="GeneID" id="96006730"/>
<name>A0AB34KQV2_9PEZI</name>
<gene>
    <name evidence="15" type="ORF">WHR41_05287</name>
</gene>
<protein>
    <recommendedName>
        <fullName evidence="11 14">Cutinase</fullName>
        <ecNumber evidence="3 14">3.1.1.74</ecNumber>
    </recommendedName>
</protein>
<reference evidence="15 16" key="1">
    <citation type="journal article" date="2020" name="Microbiol. Resour. Announc.">
        <title>Draft Genome Sequence of a Cladosporium Species Isolated from the Mesophotic Ascidian Didemnum maculosum.</title>
        <authorList>
            <person name="Gioti A."/>
            <person name="Siaperas R."/>
            <person name="Nikolaivits E."/>
            <person name="Le Goff G."/>
            <person name="Ouazzani J."/>
            <person name="Kotoulas G."/>
            <person name="Topakas E."/>
        </authorList>
    </citation>
    <scope>NUCLEOTIDE SEQUENCE [LARGE SCALE GENOMIC DNA]</scope>
    <source>
        <strain evidence="15 16">TM138-S3</strain>
    </source>
</reference>
<dbReference type="SUPFAM" id="SSF53474">
    <property type="entry name" value="alpha/beta-Hydrolases"/>
    <property type="match status" value="1"/>
</dbReference>
<comment type="function">
    <text evidence="10">Catalyzes the hydrolysis of complex carboxylic polyesters found in the cell wall of plants. Degrades cutin, a macromolecule that forms the structure of the plant cuticle. Allows pathogenic fungi to penetrate through the cuticular barrier into the host plant during the initial stage of fungal infection.</text>
</comment>
<dbReference type="PRINTS" id="PR00129">
    <property type="entry name" value="CUTINASE"/>
</dbReference>
<comment type="similarity">
    <text evidence="2 14">Belongs to the cutinase family.</text>
</comment>
<feature type="chain" id="PRO_5044045715" description="Cutinase" evidence="14">
    <location>
        <begin position="17"/>
        <end position="224"/>
    </location>
</feature>
<keyword evidence="16" id="KW-1185">Reference proteome</keyword>
<dbReference type="InterPro" id="IPR000675">
    <property type="entry name" value="Cutinase/axe"/>
</dbReference>
<dbReference type="AlphaFoldDB" id="A0AB34KQV2"/>
<feature type="active site" evidence="12">
    <location>
        <position position="187"/>
    </location>
</feature>
<feature type="disulfide bond" evidence="13">
    <location>
        <begin position="42"/>
        <end position="121"/>
    </location>
</feature>
<dbReference type="Gene3D" id="3.40.50.1820">
    <property type="entry name" value="alpha/beta hydrolase"/>
    <property type="match status" value="1"/>
</dbReference>
<accession>A0AB34KQV2</accession>
<dbReference type="RefSeq" id="XP_069229607.1">
    <property type="nucleotide sequence ID" value="XM_069373892.1"/>
</dbReference>
<feature type="signal peptide" evidence="14">
    <location>
        <begin position="1"/>
        <end position="16"/>
    </location>
</feature>
<dbReference type="InterPro" id="IPR029058">
    <property type="entry name" value="AB_hydrolase_fold"/>
</dbReference>
<dbReference type="SMART" id="SM01110">
    <property type="entry name" value="Cutinase"/>
    <property type="match status" value="1"/>
</dbReference>
<dbReference type="InterPro" id="IPR011150">
    <property type="entry name" value="Cutinase_monf"/>
</dbReference>
<dbReference type="GO" id="GO:0005576">
    <property type="term" value="C:extracellular region"/>
    <property type="evidence" value="ECO:0007669"/>
    <property type="project" value="UniProtKB-SubCell"/>
</dbReference>
<evidence type="ECO:0000313" key="15">
    <source>
        <dbReference type="EMBL" id="KAL1586502.1"/>
    </source>
</evidence>
<organism evidence="15 16">
    <name type="scientific">Cladosporium halotolerans</name>
    <dbReference type="NCBI Taxonomy" id="1052096"/>
    <lineage>
        <taxon>Eukaryota</taxon>
        <taxon>Fungi</taxon>
        <taxon>Dikarya</taxon>
        <taxon>Ascomycota</taxon>
        <taxon>Pezizomycotina</taxon>
        <taxon>Dothideomycetes</taxon>
        <taxon>Dothideomycetidae</taxon>
        <taxon>Cladosporiales</taxon>
        <taxon>Cladosporiaceae</taxon>
        <taxon>Cladosporium</taxon>
    </lineage>
</organism>
<evidence type="ECO:0000256" key="2">
    <source>
        <dbReference type="ARBA" id="ARBA00007534"/>
    </source>
</evidence>
<dbReference type="EC" id="3.1.1.74" evidence="3 14"/>
<comment type="subcellular location">
    <subcellularLocation>
        <location evidence="1 14">Secreted</location>
    </subcellularLocation>
</comment>
<dbReference type="FunFam" id="3.40.50.1820:FF:000235">
    <property type="entry name" value="Cutinase 1"/>
    <property type="match status" value="1"/>
</dbReference>
<feature type="active site" description="Nucleophile" evidence="12">
    <location>
        <position position="132"/>
    </location>
</feature>
<evidence type="ECO:0000256" key="14">
    <source>
        <dbReference type="RuleBase" id="RU361263"/>
    </source>
</evidence>
<evidence type="ECO:0000256" key="3">
    <source>
        <dbReference type="ARBA" id="ARBA00013095"/>
    </source>
</evidence>
<keyword evidence="8 13" id="KW-1015">Disulfide bond</keyword>
<evidence type="ECO:0000256" key="8">
    <source>
        <dbReference type="ARBA" id="ARBA00023157"/>
    </source>
</evidence>
<dbReference type="PANTHER" id="PTHR48250">
    <property type="entry name" value="CUTINASE 2-RELATED"/>
    <property type="match status" value="1"/>
</dbReference>
<evidence type="ECO:0000313" key="16">
    <source>
        <dbReference type="Proteomes" id="UP000803884"/>
    </source>
</evidence>
<sequence length="224" mass="22984">MKFTAAIAVLASTAAALPTAVERRQFGTRVGSTVNELTNGACRPITFIFARGSTEIGNIGSTVGPPTCEGLKSEYGANQVACQGVGSPYQATIGANALPEGTTSAAYGEAQRLFNLASTKCPDTIIVAGGYSQGAAVMTAAVRRLSSSVQDKIAGVVLYGNTRNAQNNGKIPNFPPEKALTFCNLTDGVCGGGLVVTAGHLTYTRDVDDAVDYLNERITAAGGI</sequence>
<feature type="active site" description="Proton donor/acceptor" evidence="12">
    <location>
        <position position="200"/>
    </location>
</feature>
<evidence type="ECO:0000256" key="1">
    <source>
        <dbReference type="ARBA" id="ARBA00004613"/>
    </source>
</evidence>
<dbReference type="Pfam" id="PF01083">
    <property type="entry name" value="Cutinase"/>
    <property type="match status" value="1"/>
</dbReference>
<evidence type="ECO:0000256" key="4">
    <source>
        <dbReference type="ARBA" id="ARBA00022487"/>
    </source>
</evidence>
<keyword evidence="4 14" id="KW-0719">Serine esterase</keyword>
<evidence type="ECO:0000256" key="11">
    <source>
        <dbReference type="ARBA" id="ARBA00074522"/>
    </source>
</evidence>
<comment type="catalytic activity">
    <reaction evidence="9 14">
        <text>cutin + H2O = cutin monomers.</text>
        <dbReference type="EC" id="3.1.1.74"/>
    </reaction>
</comment>
<feature type="disulfide bond" evidence="13">
    <location>
        <begin position="183"/>
        <end position="190"/>
    </location>
</feature>
<dbReference type="InterPro" id="IPR043580">
    <property type="entry name" value="CUTINASE_1"/>
</dbReference>
<dbReference type="InterPro" id="IPR043579">
    <property type="entry name" value="CUTINASE_2"/>
</dbReference>
<evidence type="ECO:0000256" key="5">
    <source>
        <dbReference type="ARBA" id="ARBA00022525"/>
    </source>
</evidence>
<dbReference type="PROSITE" id="PS00155">
    <property type="entry name" value="CUTINASE_1"/>
    <property type="match status" value="1"/>
</dbReference>
<evidence type="ECO:0000256" key="6">
    <source>
        <dbReference type="ARBA" id="ARBA00022729"/>
    </source>
</evidence>
<evidence type="ECO:0000256" key="13">
    <source>
        <dbReference type="PIRSR" id="PIRSR611150-2"/>
    </source>
</evidence>
<dbReference type="GO" id="GO:0050525">
    <property type="term" value="F:cutinase activity"/>
    <property type="evidence" value="ECO:0007669"/>
    <property type="project" value="UniProtKB-UniRule"/>
</dbReference>
<dbReference type="GO" id="GO:0016052">
    <property type="term" value="P:carbohydrate catabolic process"/>
    <property type="evidence" value="ECO:0007669"/>
    <property type="project" value="TreeGrafter"/>
</dbReference>